<keyword evidence="2" id="KW-1185">Reference proteome</keyword>
<sequence>MPPKKSKRKATATRNAAASLPSVANSTTCSLIIPQDIPLYQAIEQKFDDEPPSALVYIGRVTFSTDLPTPKKFQAFEALMANPKVEHRWRLRHESRSNKQGPSNIVHLMVGNLALLPLEQQDADRIGPLLEMDHRVFDYDIQCVQTEPGRMGIAVDVCTSKVYLPFLGAHMRTLGLTLSHPVSTLIGSYCSQEGKYPSCYINPHDPPPGGEIAHTQNVLSLSKGENQTEELFVLKMLGREISEVPEFRTSLVIQIPAVPMSQWSFLLSTR</sequence>
<name>A0A0D7AUC2_9AGAR</name>
<dbReference type="AlphaFoldDB" id="A0A0D7AUC2"/>
<protein>
    <submittedName>
        <fullName evidence="1">Uncharacterized protein</fullName>
    </submittedName>
</protein>
<evidence type="ECO:0000313" key="2">
    <source>
        <dbReference type="Proteomes" id="UP000054007"/>
    </source>
</evidence>
<accession>A0A0D7AUC2</accession>
<evidence type="ECO:0000313" key="1">
    <source>
        <dbReference type="EMBL" id="KIY61973.1"/>
    </source>
</evidence>
<organism evidence="1 2">
    <name type="scientific">Cylindrobasidium torrendii FP15055 ss-10</name>
    <dbReference type="NCBI Taxonomy" id="1314674"/>
    <lineage>
        <taxon>Eukaryota</taxon>
        <taxon>Fungi</taxon>
        <taxon>Dikarya</taxon>
        <taxon>Basidiomycota</taxon>
        <taxon>Agaricomycotina</taxon>
        <taxon>Agaricomycetes</taxon>
        <taxon>Agaricomycetidae</taxon>
        <taxon>Agaricales</taxon>
        <taxon>Marasmiineae</taxon>
        <taxon>Physalacriaceae</taxon>
        <taxon>Cylindrobasidium</taxon>
    </lineage>
</organism>
<gene>
    <name evidence="1" type="ORF">CYLTODRAFT_199408</name>
</gene>
<dbReference type="Proteomes" id="UP000054007">
    <property type="component" value="Unassembled WGS sequence"/>
</dbReference>
<proteinExistence type="predicted"/>
<dbReference type="EMBL" id="KN880842">
    <property type="protein sequence ID" value="KIY61973.1"/>
    <property type="molecule type" value="Genomic_DNA"/>
</dbReference>
<reference evidence="1 2" key="1">
    <citation type="journal article" date="2015" name="Fungal Genet. Biol.">
        <title>Evolution of novel wood decay mechanisms in Agaricales revealed by the genome sequences of Fistulina hepatica and Cylindrobasidium torrendii.</title>
        <authorList>
            <person name="Floudas D."/>
            <person name="Held B.W."/>
            <person name="Riley R."/>
            <person name="Nagy L.G."/>
            <person name="Koehler G."/>
            <person name="Ransdell A.S."/>
            <person name="Younus H."/>
            <person name="Chow J."/>
            <person name="Chiniquy J."/>
            <person name="Lipzen A."/>
            <person name="Tritt A."/>
            <person name="Sun H."/>
            <person name="Haridas S."/>
            <person name="LaButti K."/>
            <person name="Ohm R.A."/>
            <person name="Kues U."/>
            <person name="Blanchette R.A."/>
            <person name="Grigoriev I.V."/>
            <person name="Minto R.E."/>
            <person name="Hibbett D.S."/>
        </authorList>
    </citation>
    <scope>NUCLEOTIDE SEQUENCE [LARGE SCALE GENOMIC DNA]</scope>
    <source>
        <strain evidence="1 2">FP15055 ss-10</strain>
    </source>
</reference>